<evidence type="ECO:0000313" key="2">
    <source>
        <dbReference type="Proteomes" id="UP000828390"/>
    </source>
</evidence>
<comment type="caution">
    <text evidence="1">The sequence shown here is derived from an EMBL/GenBank/DDBJ whole genome shotgun (WGS) entry which is preliminary data.</text>
</comment>
<keyword evidence="2" id="KW-1185">Reference proteome</keyword>
<name>A0A9D4MCS3_DREPO</name>
<protein>
    <submittedName>
        <fullName evidence="1">Uncharacterized protein</fullName>
    </submittedName>
</protein>
<dbReference type="EMBL" id="JAIWYP010000002">
    <property type="protein sequence ID" value="KAH3875000.1"/>
    <property type="molecule type" value="Genomic_DNA"/>
</dbReference>
<reference evidence="1" key="1">
    <citation type="journal article" date="2019" name="bioRxiv">
        <title>The Genome of the Zebra Mussel, Dreissena polymorpha: A Resource for Invasive Species Research.</title>
        <authorList>
            <person name="McCartney M.A."/>
            <person name="Auch B."/>
            <person name="Kono T."/>
            <person name="Mallez S."/>
            <person name="Zhang Y."/>
            <person name="Obille A."/>
            <person name="Becker A."/>
            <person name="Abrahante J.E."/>
            <person name="Garbe J."/>
            <person name="Badalamenti J.P."/>
            <person name="Herman A."/>
            <person name="Mangelson H."/>
            <person name="Liachko I."/>
            <person name="Sullivan S."/>
            <person name="Sone E.D."/>
            <person name="Koren S."/>
            <person name="Silverstein K.A.T."/>
            <person name="Beckman K.B."/>
            <person name="Gohl D.M."/>
        </authorList>
    </citation>
    <scope>NUCLEOTIDE SEQUENCE</scope>
    <source>
        <strain evidence="1">Duluth1</strain>
        <tissue evidence="1">Whole animal</tissue>
    </source>
</reference>
<dbReference type="AlphaFoldDB" id="A0A9D4MCS3"/>
<gene>
    <name evidence="1" type="ORF">DPMN_038258</name>
</gene>
<accession>A0A9D4MCS3</accession>
<organism evidence="1 2">
    <name type="scientific">Dreissena polymorpha</name>
    <name type="common">Zebra mussel</name>
    <name type="synonym">Mytilus polymorpha</name>
    <dbReference type="NCBI Taxonomy" id="45954"/>
    <lineage>
        <taxon>Eukaryota</taxon>
        <taxon>Metazoa</taxon>
        <taxon>Spiralia</taxon>
        <taxon>Lophotrochozoa</taxon>
        <taxon>Mollusca</taxon>
        <taxon>Bivalvia</taxon>
        <taxon>Autobranchia</taxon>
        <taxon>Heteroconchia</taxon>
        <taxon>Euheterodonta</taxon>
        <taxon>Imparidentia</taxon>
        <taxon>Neoheterodontei</taxon>
        <taxon>Myida</taxon>
        <taxon>Dreissenoidea</taxon>
        <taxon>Dreissenidae</taxon>
        <taxon>Dreissena</taxon>
    </lineage>
</organism>
<proteinExistence type="predicted"/>
<reference evidence="1" key="2">
    <citation type="submission" date="2020-11" db="EMBL/GenBank/DDBJ databases">
        <authorList>
            <person name="McCartney M.A."/>
            <person name="Auch B."/>
            <person name="Kono T."/>
            <person name="Mallez S."/>
            <person name="Becker A."/>
            <person name="Gohl D.M."/>
            <person name="Silverstein K.A.T."/>
            <person name="Koren S."/>
            <person name="Bechman K.B."/>
            <person name="Herman A."/>
            <person name="Abrahante J.E."/>
            <person name="Garbe J."/>
        </authorList>
    </citation>
    <scope>NUCLEOTIDE SEQUENCE</scope>
    <source>
        <strain evidence="1">Duluth1</strain>
        <tissue evidence="1">Whole animal</tissue>
    </source>
</reference>
<dbReference type="Proteomes" id="UP000828390">
    <property type="component" value="Unassembled WGS sequence"/>
</dbReference>
<evidence type="ECO:0000313" key="1">
    <source>
        <dbReference type="EMBL" id="KAH3875000.1"/>
    </source>
</evidence>
<sequence>MRWRGKDSVRRRKNMPHIARGRAINVESKITYWISRAHFHLASRATGCISTNITKRMFTSTSRP</sequence>